<gene>
    <name evidence="1" type="ORF">LY89DRAFT_686071</name>
</gene>
<sequence length="99" mass="11385">MIRTCQNSRLVRTQLSVTESLPFPSLLICNHPPRSSRKISFFPLARSLNPSLSQRYYSTRPPSFIPNAPKIIGPKLLGNYQYLGMYHIYEVLTSPRTFI</sequence>
<name>A0A194X540_MOLSC</name>
<dbReference type="EMBL" id="KQ947418">
    <property type="protein sequence ID" value="KUJ15296.1"/>
    <property type="molecule type" value="Genomic_DNA"/>
</dbReference>
<dbReference type="AlphaFoldDB" id="A0A194X540"/>
<dbReference type="InParanoid" id="A0A194X540"/>
<evidence type="ECO:0000313" key="2">
    <source>
        <dbReference type="Proteomes" id="UP000070700"/>
    </source>
</evidence>
<organism evidence="1 2">
    <name type="scientific">Mollisia scopiformis</name>
    <name type="common">Conifer needle endophyte fungus</name>
    <name type="synonym">Phialocephala scopiformis</name>
    <dbReference type="NCBI Taxonomy" id="149040"/>
    <lineage>
        <taxon>Eukaryota</taxon>
        <taxon>Fungi</taxon>
        <taxon>Dikarya</taxon>
        <taxon>Ascomycota</taxon>
        <taxon>Pezizomycotina</taxon>
        <taxon>Leotiomycetes</taxon>
        <taxon>Helotiales</taxon>
        <taxon>Mollisiaceae</taxon>
        <taxon>Mollisia</taxon>
    </lineage>
</organism>
<protein>
    <submittedName>
        <fullName evidence="1">Uncharacterized protein</fullName>
    </submittedName>
</protein>
<keyword evidence="2" id="KW-1185">Reference proteome</keyword>
<dbReference type="KEGG" id="psco:LY89DRAFT_686071"/>
<reference evidence="1 2" key="1">
    <citation type="submission" date="2015-10" db="EMBL/GenBank/DDBJ databases">
        <title>Full genome of DAOMC 229536 Phialocephala scopiformis, a fungal endophyte of spruce producing the potent anti-insectan compound rugulosin.</title>
        <authorList>
            <consortium name="DOE Joint Genome Institute"/>
            <person name="Walker A.K."/>
            <person name="Frasz S.L."/>
            <person name="Seifert K.A."/>
            <person name="Miller J.D."/>
            <person name="Mondo S.J."/>
            <person name="Labutti K."/>
            <person name="Lipzen A."/>
            <person name="Dockter R."/>
            <person name="Kennedy M."/>
            <person name="Grigoriev I.V."/>
            <person name="Spatafora J.W."/>
        </authorList>
    </citation>
    <scope>NUCLEOTIDE SEQUENCE [LARGE SCALE GENOMIC DNA]</scope>
    <source>
        <strain evidence="1 2">CBS 120377</strain>
    </source>
</reference>
<evidence type="ECO:0000313" key="1">
    <source>
        <dbReference type="EMBL" id="KUJ15296.1"/>
    </source>
</evidence>
<dbReference type="GeneID" id="28824927"/>
<dbReference type="RefSeq" id="XP_018069651.1">
    <property type="nucleotide sequence ID" value="XM_018215201.1"/>
</dbReference>
<accession>A0A194X540</accession>
<dbReference type="Proteomes" id="UP000070700">
    <property type="component" value="Unassembled WGS sequence"/>
</dbReference>
<proteinExistence type="predicted"/>